<name>C0CIN5_BLAHS</name>
<dbReference type="GO" id="GO:0005829">
    <property type="term" value="C:cytosol"/>
    <property type="evidence" value="ECO:0007669"/>
    <property type="project" value="TreeGrafter"/>
</dbReference>
<dbReference type="InterPro" id="IPR006680">
    <property type="entry name" value="Amidohydro-rel"/>
</dbReference>
<dbReference type="GO" id="GO:0016812">
    <property type="term" value="F:hydrolase activity, acting on carbon-nitrogen (but not peptide) bonds, in cyclic amides"/>
    <property type="evidence" value="ECO:0007669"/>
    <property type="project" value="TreeGrafter"/>
</dbReference>
<dbReference type="Gene3D" id="2.30.40.10">
    <property type="entry name" value="Urease, subunit C, domain 1"/>
    <property type="match status" value="1"/>
</dbReference>
<dbReference type="Pfam" id="PF01979">
    <property type="entry name" value="Amidohydro_1"/>
    <property type="match status" value="1"/>
</dbReference>
<reference evidence="7 8" key="2">
    <citation type="submission" date="2009-02" db="EMBL/GenBank/DDBJ databases">
        <title>Draft genome sequence of Blautia hydrogenotrophica DSM 10507 (Ruminococcus hydrogenotrophicus DSM 10507).</title>
        <authorList>
            <person name="Sudarsanam P."/>
            <person name="Ley R."/>
            <person name="Guruge J."/>
            <person name="Turnbaugh P.J."/>
            <person name="Mahowald M."/>
            <person name="Liep D."/>
            <person name="Gordon J."/>
        </authorList>
    </citation>
    <scope>NUCLEOTIDE SEQUENCE [LARGE SCALE GENOMIC DNA]</scope>
    <source>
        <strain evidence="8">DSM 10507 / JCM 14656 / S5a33</strain>
    </source>
</reference>
<keyword evidence="4" id="KW-0378">Hydrolase</keyword>
<dbReference type="SUPFAM" id="SSF51338">
    <property type="entry name" value="Composite domain of metallo-dependent hydrolases"/>
    <property type="match status" value="1"/>
</dbReference>
<dbReference type="Gene3D" id="3.20.20.140">
    <property type="entry name" value="Metal-dependent hydrolases"/>
    <property type="match status" value="1"/>
</dbReference>
<dbReference type="eggNOG" id="COG0044">
    <property type="taxonomic scope" value="Bacteria"/>
</dbReference>
<protein>
    <recommendedName>
        <fullName evidence="6">Amidohydrolase-related domain-containing protein</fullName>
    </recommendedName>
</protein>
<dbReference type="InterPro" id="IPR050378">
    <property type="entry name" value="Metallo-dep_Hydrolases_sf"/>
</dbReference>
<evidence type="ECO:0000256" key="4">
    <source>
        <dbReference type="ARBA" id="ARBA00022801"/>
    </source>
</evidence>
<keyword evidence="8" id="KW-1185">Reference proteome</keyword>
<dbReference type="NCBIfam" id="TIGR02033">
    <property type="entry name" value="D-hydantoinase"/>
    <property type="match status" value="1"/>
</dbReference>
<dbReference type="GO" id="GO:0046872">
    <property type="term" value="F:metal ion binding"/>
    <property type="evidence" value="ECO:0007669"/>
    <property type="project" value="UniProtKB-KW"/>
</dbReference>
<evidence type="ECO:0000256" key="3">
    <source>
        <dbReference type="ARBA" id="ARBA00022723"/>
    </source>
</evidence>
<dbReference type="AlphaFoldDB" id="C0CIN5"/>
<dbReference type="PANTHER" id="PTHR11647:SF1">
    <property type="entry name" value="COLLAPSIN RESPONSE MEDIATOR PROTEIN"/>
    <property type="match status" value="1"/>
</dbReference>
<evidence type="ECO:0000259" key="6">
    <source>
        <dbReference type="Pfam" id="PF01979"/>
    </source>
</evidence>
<comment type="similarity">
    <text evidence="2">Belongs to the metallo-dependent hydrolases superfamily. Hydantoinase/dihydropyrimidinase family.</text>
</comment>
<proteinExistence type="inferred from homology"/>
<accession>C0CIN5</accession>
<dbReference type="EMBL" id="ACBZ01000026">
    <property type="protein sequence ID" value="EEG50354.1"/>
    <property type="molecule type" value="Genomic_DNA"/>
</dbReference>
<comment type="caution">
    <text evidence="7">The sequence shown here is derived from an EMBL/GenBank/DDBJ whole genome shotgun (WGS) entry which is preliminary data.</text>
</comment>
<evidence type="ECO:0000313" key="7">
    <source>
        <dbReference type="EMBL" id="EEG50354.1"/>
    </source>
</evidence>
<evidence type="ECO:0000313" key="8">
    <source>
        <dbReference type="Proteomes" id="UP000003100"/>
    </source>
</evidence>
<dbReference type="Proteomes" id="UP000003100">
    <property type="component" value="Unassembled WGS sequence"/>
</dbReference>
<sequence length="422" mass="46131">MGILIKNGTILTAENEFKADILVEGEKIVAIGEHLHADAERVIQAEGKYVFPGGIDQHTHFEALCNSGDRDTAGYETTKAVIVGGTTTIIDYAPQDPGCGLIESALHRIHVRAKGKTCVDFALHSLITEVTDSMFEEIKELPKYGIASIKAFMAYIGSPLHVDDGTLVRVMEESKKVGVTVFVHAENGEIIKMLQTECVKAGKTEPKYHAVSRPPMVETEATKRAIYLAEQIDTPVFIVHISCKGAADAVAEAKAKRQRVYGETCTQYLTTTKEKLDNPDFNEAAKYVCSPALRDEQELKAMWQGVRDGILSAIVSDHCGIDLAEMKQEGRNNFVDIPNGAPGAADRINMIWTNGVAQNKISKQKFVEVCATLPAKINGIYPRKGTIAVGSDADIVIFDPTYRGTIRLEDNPNGVDYNIYEG</sequence>
<gene>
    <name evidence="7" type="ORF">RUMHYD_00699</name>
</gene>
<dbReference type="InterPro" id="IPR032466">
    <property type="entry name" value="Metal_Hydrolase"/>
</dbReference>
<feature type="modified residue" description="N6-carboxylysine" evidence="5">
    <location>
        <position position="150"/>
    </location>
</feature>
<feature type="domain" description="Amidohydrolase-related" evidence="6">
    <location>
        <begin position="49"/>
        <end position="402"/>
    </location>
</feature>
<feature type="non-terminal residue" evidence="7">
    <location>
        <position position="422"/>
    </location>
</feature>
<dbReference type="FunFam" id="3.20.20.140:FF:000174">
    <property type="entry name" value="Dihydropyrimidinase-related protein 2"/>
    <property type="match status" value="1"/>
</dbReference>
<dbReference type="RefSeq" id="WP_005946114.1">
    <property type="nucleotide sequence ID" value="NZ_GG657679.1"/>
</dbReference>
<dbReference type="HOGENOM" id="CLU_015572_2_0_9"/>
<keyword evidence="3" id="KW-0479">Metal-binding</keyword>
<dbReference type="PANTHER" id="PTHR11647">
    <property type="entry name" value="HYDRANTOINASE/DIHYDROPYRIMIDINASE FAMILY MEMBER"/>
    <property type="match status" value="1"/>
</dbReference>
<dbReference type="InterPro" id="IPR011059">
    <property type="entry name" value="Metal-dep_hydrolase_composite"/>
</dbReference>
<organism evidence="7 8">
    <name type="scientific">Blautia hydrogenotrophica (strain DSM 10507 / JCM 14656 / S5a33)</name>
    <name type="common">Ruminococcus hydrogenotrophicus</name>
    <dbReference type="NCBI Taxonomy" id="476272"/>
    <lineage>
        <taxon>Bacteria</taxon>
        <taxon>Bacillati</taxon>
        <taxon>Bacillota</taxon>
        <taxon>Clostridia</taxon>
        <taxon>Lachnospirales</taxon>
        <taxon>Lachnospiraceae</taxon>
        <taxon>Blautia</taxon>
    </lineage>
</organism>
<dbReference type="InterPro" id="IPR011778">
    <property type="entry name" value="Hydantoinase/dihydroPyrase"/>
</dbReference>
<evidence type="ECO:0000256" key="5">
    <source>
        <dbReference type="PIRSR" id="PIRSR611778-50"/>
    </source>
</evidence>
<dbReference type="SUPFAM" id="SSF51556">
    <property type="entry name" value="Metallo-dependent hydrolases"/>
    <property type="match status" value="1"/>
</dbReference>
<comment type="PTM">
    <text evidence="5">Carbamylation allows a single lysine to coordinate two divalent metal cations.</text>
</comment>
<evidence type="ECO:0000256" key="2">
    <source>
        <dbReference type="ARBA" id="ARBA00008829"/>
    </source>
</evidence>
<reference evidence="7 8" key="1">
    <citation type="submission" date="2009-01" db="EMBL/GenBank/DDBJ databases">
        <authorList>
            <person name="Fulton L."/>
            <person name="Clifton S."/>
            <person name="Fulton B."/>
            <person name="Xu J."/>
            <person name="Minx P."/>
            <person name="Pepin K.H."/>
            <person name="Johnson M."/>
            <person name="Bhonagiri V."/>
            <person name="Nash W.E."/>
            <person name="Mardis E.R."/>
            <person name="Wilson R.K."/>
        </authorList>
    </citation>
    <scope>NUCLEOTIDE SEQUENCE [LARGE SCALE GENOMIC DNA]</scope>
    <source>
        <strain evidence="8">DSM 10507 / JCM 14656 / S5a33</strain>
    </source>
</reference>
<evidence type="ECO:0000256" key="1">
    <source>
        <dbReference type="ARBA" id="ARBA00001947"/>
    </source>
</evidence>
<comment type="cofactor">
    <cofactor evidence="1">
        <name>Zn(2+)</name>
        <dbReference type="ChEBI" id="CHEBI:29105"/>
    </cofactor>
</comment>